<dbReference type="PANTHER" id="PTHR33705:SF2">
    <property type="entry name" value="PHOSPHOCARRIER PROTEIN NPR"/>
    <property type="match status" value="1"/>
</dbReference>
<dbReference type="EMBL" id="RJVG01000013">
    <property type="protein sequence ID" value="ROR23689.1"/>
    <property type="molecule type" value="Genomic_DNA"/>
</dbReference>
<dbReference type="GO" id="GO:0005737">
    <property type="term" value="C:cytoplasm"/>
    <property type="evidence" value="ECO:0007669"/>
    <property type="project" value="UniProtKB-SubCell"/>
</dbReference>
<gene>
    <name evidence="5" type="ORF">EDD66_11384</name>
</gene>
<evidence type="ECO:0000256" key="3">
    <source>
        <dbReference type="ARBA" id="ARBA00022683"/>
    </source>
</evidence>
<dbReference type="PRINTS" id="PR00107">
    <property type="entry name" value="PHOSPHOCPHPR"/>
</dbReference>
<sequence length="85" mass="9112">MKNFSYVITDPQGIHARPAGLLVKAASTFESKITLIKAGKDVDAKKIIAVMSLGAKKGEEVTVTAEGSDEDTAIDALKKFFQENL</sequence>
<dbReference type="GO" id="GO:0009401">
    <property type="term" value="P:phosphoenolpyruvate-dependent sugar phosphotransferase system"/>
    <property type="evidence" value="ECO:0007669"/>
    <property type="project" value="UniProtKB-KW"/>
</dbReference>
<protein>
    <submittedName>
        <fullName evidence="5">Phosphocarrier protein</fullName>
    </submittedName>
</protein>
<evidence type="ECO:0000313" key="6">
    <source>
        <dbReference type="Proteomes" id="UP000273083"/>
    </source>
</evidence>
<organism evidence="5 6">
    <name type="scientific">Mobilisporobacter senegalensis</name>
    <dbReference type="NCBI Taxonomy" id="1329262"/>
    <lineage>
        <taxon>Bacteria</taxon>
        <taxon>Bacillati</taxon>
        <taxon>Bacillota</taxon>
        <taxon>Clostridia</taxon>
        <taxon>Lachnospirales</taxon>
        <taxon>Lachnospiraceae</taxon>
        <taxon>Mobilisporobacter</taxon>
    </lineage>
</organism>
<feature type="domain" description="HPr" evidence="4">
    <location>
        <begin position="1"/>
        <end position="85"/>
    </location>
</feature>
<dbReference type="Gene3D" id="3.30.1340.10">
    <property type="entry name" value="HPr-like"/>
    <property type="match status" value="1"/>
</dbReference>
<proteinExistence type="predicted"/>
<dbReference type="OrthoDB" id="9809047at2"/>
<evidence type="ECO:0000256" key="1">
    <source>
        <dbReference type="ARBA" id="ARBA00004496"/>
    </source>
</evidence>
<comment type="subcellular location">
    <subcellularLocation>
        <location evidence="1">Cytoplasm</location>
    </subcellularLocation>
</comment>
<dbReference type="CDD" id="cd00367">
    <property type="entry name" value="PTS-HPr_like"/>
    <property type="match status" value="1"/>
</dbReference>
<keyword evidence="2" id="KW-0963">Cytoplasm</keyword>
<dbReference type="SUPFAM" id="SSF55594">
    <property type="entry name" value="HPr-like"/>
    <property type="match status" value="1"/>
</dbReference>
<accession>A0A3N1XAA3</accession>
<dbReference type="NCBIfam" id="TIGR01003">
    <property type="entry name" value="PTS_HPr_family"/>
    <property type="match status" value="1"/>
</dbReference>
<dbReference type="AlphaFoldDB" id="A0A3N1XAA3"/>
<dbReference type="InterPro" id="IPR050399">
    <property type="entry name" value="HPr"/>
</dbReference>
<evidence type="ECO:0000256" key="2">
    <source>
        <dbReference type="ARBA" id="ARBA00022490"/>
    </source>
</evidence>
<dbReference type="Proteomes" id="UP000273083">
    <property type="component" value="Unassembled WGS sequence"/>
</dbReference>
<keyword evidence="6" id="KW-1185">Reference proteome</keyword>
<evidence type="ECO:0000259" key="4">
    <source>
        <dbReference type="PROSITE" id="PS51350"/>
    </source>
</evidence>
<dbReference type="PANTHER" id="PTHR33705">
    <property type="entry name" value="PHOSPHOCARRIER PROTEIN HPR"/>
    <property type="match status" value="1"/>
</dbReference>
<dbReference type="Pfam" id="PF00381">
    <property type="entry name" value="PTS-HPr"/>
    <property type="match status" value="1"/>
</dbReference>
<dbReference type="PROSITE" id="PS51350">
    <property type="entry name" value="PTS_HPR_DOM"/>
    <property type="match status" value="1"/>
</dbReference>
<reference evidence="5 6" key="1">
    <citation type="submission" date="2018-11" db="EMBL/GenBank/DDBJ databases">
        <title>Genomic Encyclopedia of Type Strains, Phase IV (KMG-IV): sequencing the most valuable type-strain genomes for metagenomic binning, comparative biology and taxonomic classification.</title>
        <authorList>
            <person name="Goeker M."/>
        </authorList>
    </citation>
    <scope>NUCLEOTIDE SEQUENCE [LARGE SCALE GENOMIC DNA]</scope>
    <source>
        <strain evidence="5 6">DSM 26537</strain>
    </source>
</reference>
<comment type="caution">
    <text evidence="5">The sequence shown here is derived from an EMBL/GenBank/DDBJ whole genome shotgun (WGS) entry which is preliminary data.</text>
</comment>
<keyword evidence="3" id="KW-0598">Phosphotransferase system</keyword>
<dbReference type="RefSeq" id="WP_123610683.1">
    <property type="nucleotide sequence ID" value="NZ_RJVG01000013.1"/>
</dbReference>
<dbReference type="InterPro" id="IPR035895">
    <property type="entry name" value="HPr-like_sf"/>
</dbReference>
<evidence type="ECO:0000313" key="5">
    <source>
        <dbReference type="EMBL" id="ROR23689.1"/>
    </source>
</evidence>
<name>A0A3N1XAA3_9FIRM</name>
<dbReference type="InterPro" id="IPR000032">
    <property type="entry name" value="HPr-like"/>
</dbReference>